<proteinExistence type="predicted"/>
<sequence length="121" mass="13919">MYRRLMDSLHPIQQNLLLYVLDFFRFFSAKAADMELLALRFINVFFRGPSNVASLFDGSDIRTLLSTIVFLIEHHNGIVSDENGNCIERIWFEELGPFRQRTHMPLVLLPATSETSVVSTV</sequence>
<name>A0A1S8BMP9_9PEZI</name>
<organism evidence="1 2">
    <name type="scientific">Diplodia seriata</name>
    <dbReference type="NCBI Taxonomy" id="420778"/>
    <lineage>
        <taxon>Eukaryota</taxon>
        <taxon>Fungi</taxon>
        <taxon>Dikarya</taxon>
        <taxon>Ascomycota</taxon>
        <taxon>Pezizomycotina</taxon>
        <taxon>Dothideomycetes</taxon>
        <taxon>Dothideomycetes incertae sedis</taxon>
        <taxon>Botryosphaeriales</taxon>
        <taxon>Botryosphaeriaceae</taxon>
        <taxon>Diplodia</taxon>
    </lineage>
</organism>
<dbReference type="Gene3D" id="1.10.555.10">
    <property type="entry name" value="Rho GTPase activation protein"/>
    <property type="match status" value="1"/>
</dbReference>
<accession>A0A1S8BMP9</accession>
<dbReference type="OrthoDB" id="10393834at2759"/>
<evidence type="ECO:0000313" key="1">
    <source>
        <dbReference type="EMBL" id="OMP88493.1"/>
    </source>
</evidence>
<comment type="caution">
    <text evidence="1">The sequence shown here is derived from an EMBL/GenBank/DDBJ whole genome shotgun (WGS) entry which is preliminary data.</text>
</comment>
<reference evidence="1 2" key="1">
    <citation type="submission" date="2017-01" db="EMBL/GenBank/DDBJ databases">
        <title>Draft genome sequence of Diplodia seriata F98.1, a fungal species involved in grapevine trunk diseases.</title>
        <authorList>
            <person name="Robert-Siegwald G."/>
            <person name="Vallet J."/>
            <person name="Abou-Mansour E."/>
            <person name="Xu J."/>
            <person name="Rey P."/>
            <person name="Bertsch C."/>
            <person name="Rego C."/>
            <person name="Larignon P."/>
            <person name="Fontaine F."/>
            <person name="Lebrun M.-H."/>
        </authorList>
    </citation>
    <scope>NUCLEOTIDE SEQUENCE [LARGE SCALE GENOMIC DNA]</scope>
    <source>
        <strain evidence="1 2">F98.1</strain>
    </source>
</reference>
<gene>
    <name evidence="1" type="ORF">BK809_0003250</name>
</gene>
<dbReference type="Proteomes" id="UP000190776">
    <property type="component" value="Unassembled WGS sequence"/>
</dbReference>
<protein>
    <recommendedName>
        <fullName evidence="3">Rho-GAP domain-containing protein</fullName>
    </recommendedName>
</protein>
<dbReference type="EMBL" id="MSZU01000075">
    <property type="protein sequence ID" value="OMP88493.1"/>
    <property type="molecule type" value="Genomic_DNA"/>
</dbReference>
<dbReference type="AlphaFoldDB" id="A0A1S8BMP9"/>
<evidence type="ECO:0000313" key="2">
    <source>
        <dbReference type="Proteomes" id="UP000190776"/>
    </source>
</evidence>
<dbReference type="InterPro" id="IPR008936">
    <property type="entry name" value="Rho_GTPase_activation_prot"/>
</dbReference>
<evidence type="ECO:0008006" key="3">
    <source>
        <dbReference type="Google" id="ProtNLM"/>
    </source>
</evidence>